<dbReference type="AlphaFoldDB" id="A0A0P1EYZ9"/>
<dbReference type="CDD" id="cd06173">
    <property type="entry name" value="MFS_MefA_like"/>
    <property type="match status" value="1"/>
</dbReference>
<dbReference type="InterPro" id="IPR010290">
    <property type="entry name" value="TM_effector"/>
</dbReference>
<name>A0A0P1EYZ9_9RHOB</name>
<evidence type="ECO:0000259" key="8">
    <source>
        <dbReference type="PROSITE" id="PS50850"/>
    </source>
</evidence>
<evidence type="ECO:0000313" key="10">
    <source>
        <dbReference type="Proteomes" id="UP000051298"/>
    </source>
</evidence>
<evidence type="ECO:0000256" key="2">
    <source>
        <dbReference type="ARBA" id="ARBA00022448"/>
    </source>
</evidence>
<dbReference type="Pfam" id="PF05977">
    <property type="entry name" value="MFS_3"/>
    <property type="match status" value="1"/>
</dbReference>
<dbReference type="GO" id="GO:0005886">
    <property type="term" value="C:plasma membrane"/>
    <property type="evidence" value="ECO:0007669"/>
    <property type="project" value="UniProtKB-SubCell"/>
</dbReference>
<proteinExistence type="predicted"/>
<dbReference type="STRING" id="266809.PM03_05785"/>
<keyword evidence="2" id="KW-0813">Transport</keyword>
<feature type="transmembrane region" description="Helical" evidence="7">
    <location>
        <begin position="244"/>
        <end position="263"/>
    </location>
</feature>
<dbReference type="InterPro" id="IPR036259">
    <property type="entry name" value="MFS_trans_sf"/>
</dbReference>
<feature type="transmembrane region" description="Helical" evidence="7">
    <location>
        <begin position="91"/>
        <end position="109"/>
    </location>
</feature>
<feature type="transmembrane region" description="Helical" evidence="7">
    <location>
        <begin position="336"/>
        <end position="358"/>
    </location>
</feature>
<feature type="transmembrane region" description="Helical" evidence="7">
    <location>
        <begin position="34"/>
        <end position="55"/>
    </location>
</feature>
<keyword evidence="3" id="KW-1003">Cell membrane</keyword>
<evidence type="ECO:0000256" key="3">
    <source>
        <dbReference type="ARBA" id="ARBA00022475"/>
    </source>
</evidence>
<feature type="transmembrane region" description="Helical" evidence="7">
    <location>
        <begin position="364"/>
        <end position="384"/>
    </location>
</feature>
<organism evidence="9 10">
    <name type="scientific">Thalassobacter stenotrophicus</name>
    <dbReference type="NCBI Taxonomy" id="266809"/>
    <lineage>
        <taxon>Bacteria</taxon>
        <taxon>Pseudomonadati</taxon>
        <taxon>Pseudomonadota</taxon>
        <taxon>Alphaproteobacteria</taxon>
        <taxon>Rhodobacterales</taxon>
        <taxon>Roseobacteraceae</taxon>
        <taxon>Thalassobacter</taxon>
    </lineage>
</organism>
<evidence type="ECO:0000256" key="5">
    <source>
        <dbReference type="ARBA" id="ARBA00022989"/>
    </source>
</evidence>
<dbReference type="InterPro" id="IPR020846">
    <property type="entry name" value="MFS_dom"/>
</dbReference>
<dbReference type="PANTHER" id="PTHR23513">
    <property type="entry name" value="INTEGRAL MEMBRANE EFFLUX PROTEIN-RELATED"/>
    <property type="match status" value="1"/>
</dbReference>
<feature type="transmembrane region" description="Helical" evidence="7">
    <location>
        <begin position="67"/>
        <end position="85"/>
    </location>
</feature>
<evidence type="ECO:0000313" key="9">
    <source>
        <dbReference type="EMBL" id="CUH60341.1"/>
    </source>
</evidence>
<evidence type="ECO:0000256" key="6">
    <source>
        <dbReference type="ARBA" id="ARBA00023136"/>
    </source>
</evidence>
<comment type="subcellular location">
    <subcellularLocation>
        <location evidence="1">Cell membrane</location>
        <topology evidence="1">Multi-pass membrane protein</topology>
    </subcellularLocation>
</comment>
<feature type="transmembrane region" description="Helical" evidence="7">
    <location>
        <begin position="275"/>
        <end position="295"/>
    </location>
</feature>
<feature type="transmembrane region" description="Helical" evidence="7">
    <location>
        <begin position="202"/>
        <end position="224"/>
    </location>
</feature>
<feature type="transmembrane region" description="Helical" evidence="7">
    <location>
        <begin position="160"/>
        <end position="181"/>
    </location>
</feature>
<dbReference type="Gene3D" id="1.20.1250.20">
    <property type="entry name" value="MFS general substrate transporter like domains"/>
    <property type="match status" value="1"/>
</dbReference>
<evidence type="ECO:0000256" key="7">
    <source>
        <dbReference type="SAM" id="Phobius"/>
    </source>
</evidence>
<accession>A0A0P1EYZ9</accession>
<gene>
    <name evidence="9" type="ORF">THS5294_01630</name>
</gene>
<dbReference type="Proteomes" id="UP000051298">
    <property type="component" value="Unassembled WGS sequence"/>
</dbReference>
<sequence>MFRRYYAASAASVQALWAQRVALGWLAWEVSASPAYVGAVAALSMAPTLISGPVFGVLVDRADILRAARWTTLTMAVVLFVAVLWQAMWGFGLVSLAVVALLIGVISSAHHPVRMSLAPRLVPYDLVASVVALSSVNFNTARLIAPVWAGVLLAVADPGWTLLAAAVLYLPMIVVLPGLTARPLPTRSEQPSILRALGDGIAYVWRAPLVLQAIMLTAAFATILRGFLEILPVLAEGVHGRGPTGLGVLTASAGAGALLAAAAKTAGWGVVADRITPTLKVMLVAGVGAMSAIGLVPRWDVAVGVVMILGFASTYCGVTLQSVVQSNVPDDFRGRVMSLWVVVGFGAVAVGALGLGVISDLIGLSATLIWAGLIGAFLMAVLSLRSG</sequence>
<feature type="transmembrane region" description="Helical" evidence="7">
    <location>
        <begin position="121"/>
        <end position="140"/>
    </location>
</feature>
<keyword evidence="4 7" id="KW-0812">Transmembrane</keyword>
<dbReference type="PANTHER" id="PTHR23513:SF11">
    <property type="entry name" value="STAPHYLOFERRIN A TRANSPORTER"/>
    <property type="match status" value="1"/>
</dbReference>
<feature type="domain" description="Major facilitator superfamily (MFS) profile" evidence="8">
    <location>
        <begin position="1"/>
        <end position="387"/>
    </location>
</feature>
<evidence type="ECO:0000256" key="4">
    <source>
        <dbReference type="ARBA" id="ARBA00022692"/>
    </source>
</evidence>
<feature type="transmembrane region" description="Helical" evidence="7">
    <location>
        <begin position="301"/>
        <end position="324"/>
    </location>
</feature>
<evidence type="ECO:0000256" key="1">
    <source>
        <dbReference type="ARBA" id="ARBA00004651"/>
    </source>
</evidence>
<dbReference type="SUPFAM" id="SSF103473">
    <property type="entry name" value="MFS general substrate transporter"/>
    <property type="match status" value="1"/>
</dbReference>
<keyword evidence="6 7" id="KW-0472">Membrane</keyword>
<protein>
    <submittedName>
        <fullName evidence="9">Enterobactin exporter EntS</fullName>
    </submittedName>
</protein>
<reference evidence="9 10" key="1">
    <citation type="submission" date="2015-09" db="EMBL/GenBank/DDBJ databases">
        <authorList>
            <consortium name="Swine Surveillance"/>
        </authorList>
    </citation>
    <scope>NUCLEOTIDE SEQUENCE [LARGE SCALE GENOMIC DNA]</scope>
    <source>
        <strain evidence="9 10">CECT 5294</strain>
    </source>
</reference>
<dbReference type="GO" id="GO:0022857">
    <property type="term" value="F:transmembrane transporter activity"/>
    <property type="evidence" value="ECO:0007669"/>
    <property type="project" value="InterPro"/>
</dbReference>
<dbReference type="EMBL" id="CYRX01000025">
    <property type="protein sequence ID" value="CUH60341.1"/>
    <property type="molecule type" value="Genomic_DNA"/>
</dbReference>
<dbReference type="eggNOG" id="COG2814">
    <property type="taxonomic scope" value="Bacteria"/>
</dbReference>
<dbReference type="PROSITE" id="PS50850">
    <property type="entry name" value="MFS"/>
    <property type="match status" value="1"/>
</dbReference>
<keyword evidence="5 7" id="KW-1133">Transmembrane helix</keyword>